<protein>
    <submittedName>
        <fullName evidence="2">Uncharacterized protein</fullName>
    </submittedName>
</protein>
<accession>A0A5B3G9W2</accession>
<organism evidence="2 3">
    <name type="scientific">Alistipes shahii</name>
    <dbReference type="NCBI Taxonomy" id="328814"/>
    <lineage>
        <taxon>Bacteria</taxon>
        <taxon>Pseudomonadati</taxon>
        <taxon>Bacteroidota</taxon>
        <taxon>Bacteroidia</taxon>
        <taxon>Bacteroidales</taxon>
        <taxon>Rikenellaceae</taxon>
        <taxon>Alistipes</taxon>
    </lineage>
</organism>
<dbReference type="InterPro" id="IPR012106">
    <property type="entry name" value="Phage_Mu_Gp1"/>
</dbReference>
<sequence length="204" mass="22329">MPSNAGAVTLKIYTGDGHLVEDGDVRLHVDNIVKLCAESSPQGRKPNIKPMEKITLSAEAYVALGINQDADATAMSKAIVQLAADRNKHKETADALQKEIDAARKKRAEDMVNLAVEQGRIGAPAREKYVELAMKDYDLVSETLKAIPAKASLAASVTKIAGNVIPADRQNWTHLRWLKEDPEGLAKIKAENPEVFETIRKKHN</sequence>
<keyword evidence="1" id="KW-0175">Coiled coil</keyword>
<evidence type="ECO:0000313" key="3">
    <source>
        <dbReference type="Proteomes" id="UP000323567"/>
    </source>
</evidence>
<dbReference type="Proteomes" id="UP000323567">
    <property type="component" value="Unassembled WGS sequence"/>
</dbReference>
<evidence type="ECO:0000256" key="1">
    <source>
        <dbReference type="SAM" id="Coils"/>
    </source>
</evidence>
<comment type="caution">
    <text evidence="2">The sequence shown here is derived from an EMBL/GenBank/DDBJ whole genome shotgun (WGS) entry which is preliminary data.</text>
</comment>
<evidence type="ECO:0000313" key="2">
    <source>
        <dbReference type="EMBL" id="KAA2370230.1"/>
    </source>
</evidence>
<feature type="coiled-coil region" evidence="1">
    <location>
        <begin position="79"/>
        <end position="113"/>
    </location>
</feature>
<dbReference type="EMBL" id="VVXK01000009">
    <property type="protein sequence ID" value="KAA2370230.1"/>
    <property type="molecule type" value="Genomic_DNA"/>
</dbReference>
<dbReference type="Pfam" id="PF10123">
    <property type="entry name" value="Mu-like_Pro"/>
    <property type="match status" value="1"/>
</dbReference>
<gene>
    <name evidence="2" type="ORF">F2Y13_07830</name>
</gene>
<proteinExistence type="predicted"/>
<dbReference type="AlphaFoldDB" id="A0A5B3G9W2"/>
<reference evidence="2 3" key="1">
    <citation type="journal article" date="2019" name="Nat. Med.">
        <title>A library of human gut bacterial isolates paired with longitudinal multiomics data enables mechanistic microbiome research.</title>
        <authorList>
            <person name="Poyet M."/>
            <person name="Groussin M."/>
            <person name="Gibbons S.M."/>
            <person name="Avila-Pacheco J."/>
            <person name="Jiang X."/>
            <person name="Kearney S.M."/>
            <person name="Perrotta A.R."/>
            <person name="Berdy B."/>
            <person name="Zhao S."/>
            <person name="Lieberman T.D."/>
            <person name="Swanson P.K."/>
            <person name="Smith M."/>
            <person name="Roesemann S."/>
            <person name="Alexander J.E."/>
            <person name="Rich S.A."/>
            <person name="Livny J."/>
            <person name="Vlamakis H."/>
            <person name="Clish C."/>
            <person name="Bullock K."/>
            <person name="Deik A."/>
            <person name="Scott J."/>
            <person name="Pierce K.A."/>
            <person name="Xavier R.J."/>
            <person name="Alm E.J."/>
        </authorList>
    </citation>
    <scope>NUCLEOTIDE SEQUENCE [LARGE SCALE GENOMIC DNA]</scope>
    <source>
        <strain evidence="2 3">BIOML-A2</strain>
    </source>
</reference>
<name>A0A5B3G9W2_9BACT</name>